<protein>
    <submittedName>
        <fullName evidence="2">Nuclear transport factor 2 family protein</fullName>
    </submittedName>
</protein>
<gene>
    <name evidence="2" type="ORF">G8770_09260</name>
</gene>
<dbReference type="Proteomes" id="UP000787472">
    <property type="component" value="Unassembled WGS sequence"/>
</dbReference>
<evidence type="ECO:0000313" key="3">
    <source>
        <dbReference type="Proteomes" id="UP000787472"/>
    </source>
</evidence>
<dbReference type="AlphaFoldDB" id="A0A9E5JS00"/>
<dbReference type="InterPro" id="IPR037401">
    <property type="entry name" value="SnoaL-like"/>
</dbReference>
<dbReference type="RefSeq" id="WP_167185193.1">
    <property type="nucleotide sequence ID" value="NZ_JAAONZ010000005.1"/>
</dbReference>
<name>A0A9E5JS00_9GAMM</name>
<keyword evidence="3" id="KW-1185">Reference proteome</keyword>
<dbReference type="InterPro" id="IPR032710">
    <property type="entry name" value="NTF2-like_dom_sf"/>
</dbReference>
<dbReference type="Gene3D" id="3.10.450.50">
    <property type="match status" value="1"/>
</dbReference>
<accession>A0A9E5JS00</accession>
<reference evidence="2" key="1">
    <citation type="submission" date="2020-03" db="EMBL/GenBank/DDBJ databases">
        <authorList>
            <person name="Guo F."/>
        </authorList>
    </citation>
    <scope>NUCLEOTIDE SEQUENCE</scope>
    <source>
        <strain evidence="2">JCM 30134</strain>
    </source>
</reference>
<organism evidence="2 3">
    <name type="scientific">Pseudomaricurvus hydrocarbonicus</name>
    <dbReference type="NCBI Taxonomy" id="1470433"/>
    <lineage>
        <taxon>Bacteria</taxon>
        <taxon>Pseudomonadati</taxon>
        <taxon>Pseudomonadota</taxon>
        <taxon>Gammaproteobacteria</taxon>
        <taxon>Cellvibrionales</taxon>
        <taxon>Cellvibrionaceae</taxon>
        <taxon>Pseudomaricurvus</taxon>
    </lineage>
</organism>
<dbReference type="Pfam" id="PF13577">
    <property type="entry name" value="SnoaL_4"/>
    <property type="match status" value="1"/>
</dbReference>
<evidence type="ECO:0000313" key="2">
    <source>
        <dbReference type="EMBL" id="NHO65727.1"/>
    </source>
</evidence>
<proteinExistence type="predicted"/>
<evidence type="ECO:0000259" key="1">
    <source>
        <dbReference type="Pfam" id="PF13577"/>
    </source>
</evidence>
<dbReference type="EMBL" id="JAAONZ010000005">
    <property type="protein sequence ID" value="NHO65727.1"/>
    <property type="molecule type" value="Genomic_DNA"/>
</dbReference>
<comment type="caution">
    <text evidence="2">The sequence shown here is derived from an EMBL/GenBank/DDBJ whole genome shotgun (WGS) entry which is preliminary data.</text>
</comment>
<feature type="domain" description="SnoaL-like" evidence="1">
    <location>
        <begin position="6"/>
        <end position="129"/>
    </location>
</feature>
<dbReference type="SUPFAM" id="SSF54427">
    <property type="entry name" value="NTF2-like"/>
    <property type="match status" value="1"/>
</dbReference>
<sequence length="169" mass="19524">MMTLQNLSDRQQITELIYRYCRSVDRLDIPLGHSIWHEDAFADYGADYYQGPGKGVIDLICGHHRSTLAHSHQITNILIELDGDNAGSESYCMAALKILQNDTPMQMMVWTRYVDHWSRRNGRWGLDRRVAIRDFDEIRPVTPMTQVSAGRRDLTDPSYEALRLKADKL</sequence>